<dbReference type="PROSITE" id="PS51257">
    <property type="entry name" value="PROKAR_LIPOPROTEIN"/>
    <property type="match status" value="1"/>
</dbReference>
<evidence type="ECO:0000313" key="1">
    <source>
        <dbReference type="EMBL" id="RJX70983.1"/>
    </source>
</evidence>
<dbReference type="EMBL" id="QVMU01000009">
    <property type="protein sequence ID" value="RJX70983.1"/>
    <property type="molecule type" value="Genomic_DNA"/>
</dbReference>
<sequence length="181" mass="19474">MKKVTLIASTLFLIAGCTSQDVSRVIDGGVNGAIDGVLGGVGGVVKTGGTSVTTPARDSYSTKREQFHPVQPKKTKRDYGTITINRLSANPKKQTRLALNSCSHPGVGNVNCKGYLYSITPEGWLQEDHINFGTRFNNEIVIPAGSYYVKLESEGSGKGVWVTGTLTVKPYMTNYVDLSLE</sequence>
<name>A0A3A6R498_9VIBR</name>
<dbReference type="Proteomes" id="UP000273252">
    <property type="component" value="Unassembled WGS sequence"/>
</dbReference>
<dbReference type="OrthoDB" id="5878875at2"/>
<dbReference type="RefSeq" id="WP_120031451.1">
    <property type="nucleotide sequence ID" value="NZ_QVMU01000009.1"/>
</dbReference>
<reference evidence="1 2" key="1">
    <citation type="submission" date="2018-08" db="EMBL/GenBank/DDBJ databases">
        <title>Vibrio isolated from the Eastern China Marginal Seas.</title>
        <authorList>
            <person name="Li Y."/>
        </authorList>
    </citation>
    <scope>NUCLEOTIDE SEQUENCE [LARGE SCALE GENOMIC DNA]</scope>
    <source>
        <strain evidence="1 2">BEI233</strain>
    </source>
</reference>
<keyword evidence="2" id="KW-1185">Reference proteome</keyword>
<gene>
    <name evidence="1" type="ORF">DZ860_11665</name>
</gene>
<accession>A0A3A6R498</accession>
<organism evidence="1 2">
    <name type="scientific">Vibrio sinensis</name>
    <dbReference type="NCBI Taxonomy" id="2302434"/>
    <lineage>
        <taxon>Bacteria</taxon>
        <taxon>Pseudomonadati</taxon>
        <taxon>Pseudomonadota</taxon>
        <taxon>Gammaproteobacteria</taxon>
        <taxon>Vibrionales</taxon>
        <taxon>Vibrionaceae</taxon>
        <taxon>Vibrio</taxon>
    </lineage>
</organism>
<evidence type="ECO:0008006" key="3">
    <source>
        <dbReference type="Google" id="ProtNLM"/>
    </source>
</evidence>
<proteinExistence type="predicted"/>
<comment type="caution">
    <text evidence="1">The sequence shown here is derived from an EMBL/GenBank/DDBJ whole genome shotgun (WGS) entry which is preliminary data.</text>
</comment>
<protein>
    <recommendedName>
        <fullName evidence="3">Lipoprotein</fullName>
    </recommendedName>
</protein>
<evidence type="ECO:0000313" key="2">
    <source>
        <dbReference type="Proteomes" id="UP000273252"/>
    </source>
</evidence>
<dbReference type="AlphaFoldDB" id="A0A3A6R498"/>